<evidence type="ECO:0000259" key="5">
    <source>
        <dbReference type="Pfam" id="PF00413"/>
    </source>
</evidence>
<dbReference type="Gene3D" id="3.40.390.10">
    <property type="entry name" value="Collagenase (Catalytic Domain)"/>
    <property type="match status" value="1"/>
</dbReference>
<feature type="domain" description="Peptidase M10 metallopeptidase" evidence="5">
    <location>
        <begin position="5"/>
        <end position="107"/>
    </location>
</feature>
<dbReference type="GO" id="GO:0004222">
    <property type="term" value="F:metalloendopeptidase activity"/>
    <property type="evidence" value="ECO:0007669"/>
    <property type="project" value="InterPro"/>
</dbReference>
<dbReference type="GO" id="GO:0006508">
    <property type="term" value="P:proteolysis"/>
    <property type="evidence" value="ECO:0007669"/>
    <property type="project" value="UniProtKB-KW"/>
</dbReference>
<dbReference type="InterPro" id="IPR001818">
    <property type="entry name" value="Pept_M10_metallopeptidase"/>
</dbReference>
<evidence type="ECO:0000313" key="6">
    <source>
        <dbReference type="EMBL" id="EEI23968.1"/>
    </source>
</evidence>
<dbReference type="MEROPS" id="M10.020"/>
<evidence type="ECO:0000256" key="3">
    <source>
        <dbReference type="ARBA" id="ARBA00022801"/>
    </source>
</evidence>
<dbReference type="EMBL" id="ACGP01000176">
    <property type="protein sequence ID" value="EEI23968.1"/>
    <property type="molecule type" value="Genomic_DNA"/>
</dbReference>
<evidence type="ECO:0000256" key="2">
    <source>
        <dbReference type="ARBA" id="ARBA00022723"/>
    </source>
</evidence>
<keyword evidence="4" id="KW-0862">Zinc</keyword>
<dbReference type="Proteomes" id="UP000003752">
    <property type="component" value="Unassembled WGS sequence"/>
</dbReference>
<keyword evidence="2" id="KW-0479">Metal-binding</keyword>
<dbReference type="GO" id="GO:0008270">
    <property type="term" value="F:zinc ion binding"/>
    <property type="evidence" value="ECO:0007669"/>
    <property type="project" value="InterPro"/>
</dbReference>
<comment type="caution">
    <text evidence="6">The sequence shown here is derived from an EMBL/GenBank/DDBJ whole genome shotgun (WGS) entry which is preliminary data.</text>
</comment>
<keyword evidence="1" id="KW-0645">Protease</keyword>
<reference evidence="6 7" key="1">
    <citation type="submission" date="2009-01" db="EMBL/GenBank/DDBJ databases">
        <authorList>
            <person name="Qin X."/>
            <person name="Bachman B."/>
            <person name="Battles P."/>
            <person name="Bell A."/>
            <person name="Bess C."/>
            <person name="Bickham C."/>
            <person name="Chaboub L."/>
            <person name="Chen D."/>
            <person name="Coyle M."/>
            <person name="Deiros D.R."/>
            <person name="Dinh H."/>
            <person name="Forbes L."/>
            <person name="Fowler G."/>
            <person name="Francisco L."/>
            <person name="Fu Q."/>
            <person name="Gubbala S."/>
            <person name="Hale W."/>
            <person name="Han Y."/>
            <person name="Hemphill L."/>
            <person name="Highlander S.K."/>
            <person name="Hirani K."/>
            <person name="Hogues M."/>
            <person name="Jackson L."/>
            <person name="Jakkamsetti A."/>
            <person name="Javaid M."/>
            <person name="Jiang H."/>
            <person name="Korchina V."/>
            <person name="Kovar C."/>
            <person name="Lara F."/>
            <person name="Lee S."/>
            <person name="Mata R."/>
            <person name="Mathew T."/>
            <person name="Moen C."/>
            <person name="Morales K."/>
            <person name="Munidasa M."/>
            <person name="Nazareth L."/>
            <person name="Ngo R."/>
            <person name="Nguyen L."/>
            <person name="Okwuonu G."/>
            <person name="Ongeri F."/>
            <person name="Patil S."/>
            <person name="Petrosino J."/>
            <person name="Pham C."/>
            <person name="Pham P."/>
            <person name="Pu L.-L."/>
            <person name="Puazo M."/>
            <person name="Raj R."/>
            <person name="Reid J."/>
            <person name="Rouhana J."/>
            <person name="Saada N."/>
            <person name="Shang Y."/>
            <person name="Simmons D."/>
            <person name="Thornton R."/>
            <person name="Warren J."/>
            <person name="Weissenberger G."/>
            <person name="Zhang J."/>
            <person name="Zhang L."/>
            <person name="Zhou C."/>
            <person name="Zhu D."/>
            <person name="Muzny D."/>
            <person name="Worley K."/>
            <person name="Gibbs R."/>
        </authorList>
    </citation>
    <scope>NUCLEOTIDE SEQUENCE [LARGE SCALE GENOMIC DNA]</scope>
    <source>
        <strain evidence="7">ATCC 8290 / DSM 20176 / CCUG 30140 / JCM 1155 / KCTC 3500 / NBRC 15886 / NCIMB 8040 / NRRL B-1843 / 9</strain>
    </source>
</reference>
<dbReference type="GO" id="GO:0031012">
    <property type="term" value="C:extracellular matrix"/>
    <property type="evidence" value="ECO:0007669"/>
    <property type="project" value="InterPro"/>
</dbReference>
<organism evidence="6 7">
    <name type="scientific">Lentilactobacillus hilgardii (strain ATCC 8290 / DSM 20176 / CCUG 30140 / JCM 1155 / KCTC 3500 / NBRC 15886 / NCIMB 8040 / NRRL B-1843 / 9)</name>
    <dbReference type="NCBI Taxonomy" id="1423757"/>
    <lineage>
        <taxon>Bacteria</taxon>
        <taxon>Bacillati</taxon>
        <taxon>Bacillota</taxon>
        <taxon>Bacilli</taxon>
        <taxon>Lactobacillales</taxon>
        <taxon>Lactobacillaceae</taxon>
        <taxon>Lentilactobacillus</taxon>
    </lineage>
</organism>
<keyword evidence="7" id="KW-1185">Reference proteome</keyword>
<keyword evidence="3" id="KW-0378">Hydrolase</keyword>
<accession>C0XKY4</accession>
<gene>
    <name evidence="6" type="ORF">HMPREF0519_1895</name>
</gene>
<evidence type="ECO:0000256" key="4">
    <source>
        <dbReference type="ARBA" id="ARBA00022833"/>
    </source>
</evidence>
<protein>
    <recommendedName>
        <fullName evidence="5">Peptidase M10 metallopeptidase domain-containing protein</fullName>
    </recommendedName>
</protein>
<dbReference type="Pfam" id="PF00413">
    <property type="entry name" value="Peptidase_M10"/>
    <property type="match status" value="1"/>
</dbReference>
<evidence type="ECO:0000256" key="1">
    <source>
        <dbReference type="ARBA" id="ARBA00022670"/>
    </source>
</evidence>
<dbReference type="SUPFAM" id="SSF55486">
    <property type="entry name" value="Metalloproteases ('zincins'), catalytic domain"/>
    <property type="match status" value="1"/>
</dbReference>
<dbReference type="RefSeq" id="WP_003634916.1">
    <property type="nucleotide sequence ID" value="NZ_GG669993.1"/>
</dbReference>
<sequence>PLIKIAANKWNNALDTVVFKIGSQRTHTLTISFGNAGQDNWDGLFNGRKIYVDRTHFNDPKYPTAYMKPSIASQMSIEQYWTGVIAHELGHTLGLDHTAYQSDLMFAPTSDGNVITKYLWKRPIQRSSTGLDGTETAQISQRDLNRAKLAKQLDYW</sequence>
<proteinExistence type="predicted"/>
<feature type="non-terminal residue" evidence="6">
    <location>
        <position position="1"/>
    </location>
</feature>
<dbReference type="InterPro" id="IPR024079">
    <property type="entry name" value="MetalloPept_cat_dom_sf"/>
</dbReference>
<dbReference type="HOGENOM" id="CLU_1690453_0_0_9"/>
<name>C0XKY4_LENH9</name>
<dbReference type="AlphaFoldDB" id="C0XKY4"/>
<evidence type="ECO:0000313" key="7">
    <source>
        <dbReference type="Proteomes" id="UP000003752"/>
    </source>
</evidence>